<feature type="non-terminal residue" evidence="2">
    <location>
        <position position="102"/>
    </location>
</feature>
<evidence type="ECO:0000313" key="3">
    <source>
        <dbReference type="Proteomes" id="UP000704712"/>
    </source>
</evidence>
<dbReference type="Proteomes" id="UP000704712">
    <property type="component" value="Unassembled WGS sequence"/>
</dbReference>
<accession>A0A8S9THF5</accession>
<evidence type="ECO:0000256" key="1">
    <source>
        <dbReference type="SAM" id="Phobius"/>
    </source>
</evidence>
<keyword evidence="1" id="KW-0812">Transmembrane</keyword>
<protein>
    <submittedName>
        <fullName evidence="2">Uncharacterized protein</fullName>
    </submittedName>
</protein>
<dbReference type="AlphaFoldDB" id="A0A8S9THF5"/>
<comment type="caution">
    <text evidence="2">The sequence shown here is derived from an EMBL/GenBank/DDBJ whole genome shotgun (WGS) entry which is preliminary data.</text>
</comment>
<keyword evidence="1" id="KW-1133">Transmembrane helix</keyword>
<keyword evidence="1" id="KW-0472">Membrane</keyword>
<dbReference type="EMBL" id="JAACNO010003240">
    <property type="protein sequence ID" value="KAF4127620.1"/>
    <property type="molecule type" value="Genomic_DNA"/>
</dbReference>
<gene>
    <name evidence="2" type="ORF">GN958_ATG23193</name>
</gene>
<reference evidence="2" key="1">
    <citation type="submission" date="2020-03" db="EMBL/GenBank/DDBJ databases">
        <title>Hybrid Assembly of Korean Phytophthora infestans isolates.</title>
        <authorList>
            <person name="Prokchorchik M."/>
            <person name="Lee Y."/>
            <person name="Seo J."/>
            <person name="Cho J.-H."/>
            <person name="Park Y.-E."/>
            <person name="Jang D.-C."/>
            <person name="Im J.-S."/>
            <person name="Choi J.-G."/>
            <person name="Park H.-J."/>
            <person name="Lee G.-B."/>
            <person name="Lee Y.-G."/>
            <person name="Hong S.-Y."/>
            <person name="Cho K."/>
            <person name="Sohn K.H."/>
        </authorList>
    </citation>
    <scope>NUCLEOTIDE SEQUENCE</scope>
    <source>
        <strain evidence="2">KR_2_A2</strain>
    </source>
</reference>
<organism evidence="2 3">
    <name type="scientific">Phytophthora infestans</name>
    <name type="common">Potato late blight agent</name>
    <name type="synonym">Botrytis infestans</name>
    <dbReference type="NCBI Taxonomy" id="4787"/>
    <lineage>
        <taxon>Eukaryota</taxon>
        <taxon>Sar</taxon>
        <taxon>Stramenopiles</taxon>
        <taxon>Oomycota</taxon>
        <taxon>Peronosporomycetes</taxon>
        <taxon>Peronosporales</taxon>
        <taxon>Peronosporaceae</taxon>
        <taxon>Phytophthora</taxon>
    </lineage>
</organism>
<proteinExistence type="predicted"/>
<name>A0A8S9THF5_PHYIN</name>
<feature type="transmembrane region" description="Helical" evidence="1">
    <location>
        <begin position="76"/>
        <end position="99"/>
    </location>
</feature>
<evidence type="ECO:0000313" key="2">
    <source>
        <dbReference type="EMBL" id="KAF4127620.1"/>
    </source>
</evidence>
<sequence length="102" mass="10902">IKNVTMRKNSGDRTMSAALQHRKISGSFEKSQAEKCQSNVVNRHTPVMARRSRERQYAADTNALNGSNATGLMSTLAIGIAVAGSLFVVSYAVVLSAMAETA</sequence>